<evidence type="ECO:0000256" key="5">
    <source>
        <dbReference type="SAM" id="Phobius"/>
    </source>
</evidence>
<sequence>MSCQNSSDPQVLCSSEQLFLQPLWDHLRSWEPLIQSPFFPVIFSITTYVAFCLPFVVLDILCSWVPALRRYKIHPDFSPSARQLLPCLGQTLYQHVMFVFPVTLLHWASRPALLPHEAPELLLLLHHIVFCLLLFDTEFFVWHLLHHKVPWLYRTFHKVHHQNPSSFALATQYMSVWELFSLGFFDMMNVTLLGCHPLTSLTFHVVNIWLSVEDHSGYNFPWSTHRLVPFGWYGGVVHHDLHHSHFNCNFAPYFTHWDKILGTLRTASVTAR</sequence>
<dbReference type="OMA" id="VPWLYKT"/>
<protein>
    <submittedName>
        <fullName evidence="7">Cholesterol 25-hydroxylase</fullName>
    </submittedName>
</protein>
<feature type="transmembrane region" description="Helical" evidence="5">
    <location>
        <begin position="92"/>
        <end position="109"/>
    </location>
</feature>
<feature type="transmembrane region" description="Helical" evidence="5">
    <location>
        <begin position="121"/>
        <end position="145"/>
    </location>
</feature>
<dbReference type="OrthoDB" id="1658724at2759"/>
<dbReference type="Ensembl" id="ENSCSAT00000018529.1">
    <property type="protein sequence ID" value="ENSCSAP00000017981.1"/>
    <property type="gene ID" value="ENSCSAG00000018439.1"/>
</dbReference>
<keyword evidence="4 5" id="KW-0472">Membrane</keyword>
<dbReference type="InterPro" id="IPR050307">
    <property type="entry name" value="Sterol_Desaturase_Related"/>
</dbReference>
<keyword evidence="3 5" id="KW-1133">Transmembrane helix</keyword>
<dbReference type="GeneID" id="103216226"/>
<accession>A0A0D9SAU2</accession>
<feature type="domain" description="Fatty acid hydroxylase" evidence="6">
    <location>
        <begin position="129"/>
        <end position="263"/>
    </location>
</feature>
<reference evidence="7 8" key="1">
    <citation type="submission" date="2014-03" db="EMBL/GenBank/DDBJ databases">
        <authorList>
            <person name="Warren W."/>
            <person name="Wilson R.K."/>
        </authorList>
    </citation>
    <scope>NUCLEOTIDE SEQUENCE</scope>
</reference>
<dbReference type="CTD" id="9023"/>
<evidence type="ECO:0000256" key="3">
    <source>
        <dbReference type="ARBA" id="ARBA00022989"/>
    </source>
</evidence>
<reference evidence="7" key="2">
    <citation type="submission" date="2025-08" db="UniProtKB">
        <authorList>
            <consortium name="Ensembl"/>
        </authorList>
    </citation>
    <scope>IDENTIFICATION</scope>
</reference>
<evidence type="ECO:0000256" key="1">
    <source>
        <dbReference type="ARBA" id="ARBA00004370"/>
    </source>
</evidence>
<keyword evidence="8" id="KW-1185">Reference proteome</keyword>
<dbReference type="GO" id="GO:0016020">
    <property type="term" value="C:membrane"/>
    <property type="evidence" value="ECO:0007669"/>
    <property type="project" value="UniProtKB-SubCell"/>
</dbReference>
<dbReference type="GO" id="GO:0035754">
    <property type="term" value="P:B cell chemotaxis"/>
    <property type="evidence" value="ECO:0007669"/>
    <property type="project" value="Ensembl"/>
</dbReference>
<dbReference type="GO" id="GO:0090206">
    <property type="term" value="P:negative regulation of cholesterol metabolic process"/>
    <property type="evidence" value="ECO:0007669"/>
    <property type="project" value="Ensembl"/>
</dbReference>
<dbReference type="InterPro" id="IPR006694">
    <property type="entry name" value="Fatty_acid_hydroxylase"/>
</dbReference>
<dbReference type="EMBL" id="AQIB01042899">
    <property type="status" value="NOT_ANNOTATED_CDS"/>
    <property type="molecule type" value="Genomic_DNA"/>
</dbReference>
<organism evidence="7 8">
    <name type="scientific">Chlorocebus sabaeus</name>
    <name type="common">Green monkey</name>
    <name type="synonym">Simia sabaea</name>
    <dbReference type="NCBI Taxonomy" id="60711"/>
    <lineage>
        <taxon>Eukaryota</taxon>
        <taxon>Metazoa</taxon>
        <taxon>Chordata</taxon>
        <taxon>Craniata</taxon>
        <taxon>Vertebrata</taxon>
        <taxon>Euteleostomi</taxon>
        <taxon>Mammalia</taxon>
        <taxon>Eutheria</taxon>
        <taxon>Euarchontoglires</taxon>
        <taxon>Primates</taxon>
        <taxon>Haplorrhini</taxon>
        <taxon>Catarrhini</taxon>
        <taxon>Cercopithecidae</taxon>
        <taxon>Cercopithecinae</taxon>
        <taxon>Chlorocebus</taxon>
    </lineage>
</organism>
<evidence type="ECO:0000313" key="7">
    <source>
        <dbReference type="Ensembl" id="ENSCSAP00000017981.1"/>
    </source>
</evidence>
<proteinExistence type="predicted"/>
<evidence type="ECO:0000256" key="4">
    <source>
        <dbReference type="ARBA" id="ARBA00023136"/>
    </source>
</evidence>
<dbReference type="GO" id="GO:0008203">
    <property type="term" value="P:cholesterol metabolic process"/>
    <property type="evidence" value="ECO:0007669"/>
    <property type="project" value="Ensembl"/>
</dbReference>
<name>A0A0D9SAU2_CHLSB</name>
<feature type="transmembrane region" description="Helical" evidence="5">
    <location>
        <begin position="38"/>
        <end position="62"/>
    </location>
</feature>
<gene>
    <name evidence="7" type="primary">CH25H</name>
</gene>
<dbReference type="RefSeq" id="XP_007961684.1">
    <property type="nucleotide sequence ID" value="XM_007963493.3"/>
</dbReference>
<evidence type="ECO:0000259" key="6">
    <source>
        <dbReference type="Pfam" id="PF04116"/>
    </source>
</evidence>
<dbReference type="GO" id="GO:0001567">
    <property type="term" value="F:cholesterol 25-hydroxylase activity"/>
    <property type="evidence" value="ECO:0007669"/>
    <property type="project" value="Ensembl"/>
</dbReference>
<dbReference type="GO" id="GO:0005506">
    <property type="term" value="F:iron ion binding"/>
    <property type="evidence" value="ECO:0007669"/>
    <property type="project" value="InterPro"/>
</dbReference>
<evidence type="ECO:0000256" key="2">
    <source>
        <dbReference type="ARBA" id="ARBA00022692"/>
    </source>
</evidence>
<comment type="subcellular location">
    <subcellularLocation>
        <location evidence="1">Membrane</location>
    </subcellularLocation>
</comment>
<dbReference type="GeneTree" id="ENSGT00940000162142"/>
<dbReference type="PANTHER" id="PTHR11863">
    <property type="entry name" value="STEROL DESATURASE"/>
    <property type="match status" value="1"/>
</dbReference>
<dbReference type="Bgee" id="ENSCSAG00000018439">
    <property type="expression patterns" value="Expressed in fibroblast and 2 other cell types or tissues"/>
</dbReference>
<evidence type="ECO:0000313" key="8">
    <source>
        <dbReference type="Proteomes" id="UP000029965"/>
    </source>
</evidence>
<reference evidence="7" key="3">
    <citation type="submission" date="2025-09" db="UniProtKB">
        <authorList>
            <consortium name="Ensembl"/>
        </authorList>
    </citation>
    <scope>IDENTIFICATION</scope>
</reference>
<dbReference type="STRING" id="60711.ENSCSAP00000017981"/>
<keyword evidence="2 5" id="KW-0812">Transmembrane</keyword>
<dbReference type="Pfam" id="PF04116">
    <property type="entry name" value="FA_hydroxylase"/>
    <property type="match status" value="1"/>
</dbReference>
<dbReference type="eggNOG" id="KOG0873">
    <property type="taxonomic scope" value="Eukaryota"/>
</dbReference>
<dbReference type="GO" id="GO:1903914">
    <property type="term" value="P:negative regulation of fusion of virus membrane with host plasma membrane"/>
    <property type="evidence" value="ECO:0007669"/>
    <property type="project" value="Ensembl"/>
</dbReference>
<dbReference type="BioGRID-ORCS" id="103216226">
    <property type="hits" value="0 hits in 9 CRISPR screens"/>
</dbReference>
<dbReference type="AlphaFoldDB" id="A0A0D9SAU2"/>
<dbReference type="GO" id="GO:0008610">
    <property type="term" value="P:lipid biosynthetic process"/>
    <property type="evidence" value="ECO:0007669"/>
    <property type="project" value="InterPro"/>
</dbReference>
<dbReference type="Proteomes" id="UP000029965">
    <property type="component" value="Chromosome 9"/>
</dbReference>
<dbReference type="KEGG" id="csab:103216226"/>
<dbReference type="GO" id="GO:0034340">
    <property type="term" value="P:response to type I interferon"/>
    <property type="evidence" value="ECO:0007669"/>
    <property type="project" value="Ensembl"/>
</dbReference>